<feature type="domain" description="Protein kinase" evidence="1">
    <location>
        <begin position="54"/>
        <end position="361"/>
    </location>
</feature>
<accession>A0A4Y7TMD1</accession>
<dbReference type="InterPro" id="IPR011009">
    <property type="entry name" value="Kinase-like_dom_sf"/>
</dbReference>
<dbReference type="GO" id="GO:0004672">
    <property type="term" value="F:protein kinase activity"/>
    <property type="evidence" value="ECO:0007669"/>
    <property type="project" value="InterPro"/>
</dbReference>
<dbReference type="GO" id="GO:0007165">
    <property type="term" value="P:signal transduction"/>
    <property type="evidence" value="ECO:0007669"/>
    <property type="project" value="TreeGrafter"/>
</dbReference>
<protein>
    <submittedName>
        <fullName evidence="2">Kinase-like protein</fullName>
    </submittedName>
</protein>
<dbReference type="Pfam" id="PF00069">
    <property type="entry name" value="Pkinase"/>
    <property type="match status" value="1"/>
</dbReference>
<evidence type="ECO:0000259" key="1">
    <source>
        <dbReference type="PROSITE" id="PS50011"/>
    </source>
</evidence>
<dbReference type="OrthoDB" id="5966500at2759"/>
<evidence type="ECO:0000313" key="3">
    <source>
        <dbReference type="Proteomes" id="UP000298030"/>
    </source>
</evidence>
<reference evidence="2 3" key="1">
    <citation type="journal article" date="2019" name="Nat. Ecol. Evol.">
        <title>Megaphylogeny resolves global patterns of mushroom evolution.</title>
        <authorList>
            <person name="Varga T."/>
            <person name="Krizsan K."/>
            <person name="Foldi C."/>
            <person name="Dima B."/>
            <person name="Sanchez-Garcia M."/>
            <person name="Sanchez-Ramirez S."/>
            <person name="Szollosi G.J."/>
            <person name="Szarkandi J.G."/>
            <person name="Papp V."/>
            <person name="Albert L."/>
            <person name="Andreopoulos W."/>
            <person name="Angelini C."/>
            <person name="Antonin V."/>
            <person name="Barry K.W."/>
            <person name="Bougher N.L."/>
            <person name="Buchanan P."/>
            <person name="Buyck B."/>
            <person name="Bense V."/>
            <person name="Catcheside P."/>
            <person name="Chovatia M."/>
            <person name="Cooper J."/>
            <person name="Damon W."/>
            <person name="Desjardin D."/>
            <person name="Finy P."/>
            <person name="Geml J."/>
            <person name="Haridas S."/>
            <person name="Hughes K."/>
            <person name="Justo A."/>
            <person name="Karasinski D."/>
            <person name="Kautmanova I."/>
            <person name="Kiss B."/>
            <person name="Kocsube S."/>
            <person name="Kotiranta H."/>
            <person name="LaButti K.M."/>
            <person name="Lechner B.E."/>
            <person name="Liimatainen K."/>
            <person name="Lipzen A."/>
            <person name="Lukacs Z."/>
            <person name="Mihaltcheva S."/>
            <person name="Morgado L.N."/>
            <person name="Niskanen T."/>
            <person name="Noordeloos M.E."/>
            <person name="Ohm R.A."/>
            <person name="Ortiz-Santana B."/>
            <person name="Ovrebo C."/>
            <person name="Racz N."/>
            <person name="Riley R."/>
            <person name="Savchenko A."/>
            <person name="Shiryaev A."/>
            <person name="Soop K."/>
            <person name="Spirin V."/>
            <person name="Szebenyi C."/>
            <person name="Tomsovsky M."/>
            <person name="Tulloss R.E."/>
            <person name="Uehling J."/>
            <person name="Grigoriev I.V."/>
            <person name="Vagvolgyi C."/>
            <person name="Papp T."/>
            <person name="Martin F.M."/>
            <person name="Miettinen O."/>
            <person name="Hibbett D.S."/>
            <person name="Nagy L.G."/>
        </authorList>
    </citation>
    <scope>NUCLEOTIDE SEQUENCE [LARGE SCALE GENOMIC DNA]</scope>
    <source>
        <strain evidence="2 3">FP101781</strain>
    </source>
</reference>
<dbReference type="AlphaFoldDB" id="A0A4Y7TMD1"/>
<dbReference type="InterPro" id="IPR000719">
    <property type="entry name" value="Prot_kinase_dom"/>
</dbReference>
<dbReference type="Gene3D" id="1.10.510.10">
    <property type="entry name" value="Transferase(Phosphotransferase) domain 1"/>
    <property type="match status" value="1"/>
</dbReference>
<dbReference type="PROSITE" id="PS50011">
    <property type="entry name" value="PROTEIN_KINASE_DOM"/>
    <property type="match status" value="1"/>
</dbReference>
<keyword evidence="2" id="KW-0808">Transferase</keyword>
<proteinExistence type="predicted"/>
<comment type="caution">
    <text evidence="2">The sequence shown here is derived from an EMBL/GenBank/DDBJ whole genome shotgun (WGS) entry which is preliminary data.</text>
</comment>
<dbReference type="EMBL" id="QPFP01000009">
    <property type="protein sequence ID" value="TEB34689.1"/>
    <property type="molecule type" value="Genomic_DNA"/>
</dbReference>
<organism evidence="2 3">
    <name type="scientific">Coprinellus micaceus</name>
    <name type="common">Glistening ink-cap mushroom</name>
    <name type="synonym">Coprinus micaceus</name>
    <dbReference type="NCBI Taxonomy" id="71717"/>
    <lineage>
        <taxon>Eukaryota</taxon>
        <taxon>Fungi</taxon>
        <taxon>Dikarya</taxon>
        <taxon>Basidiomycota</taxon>
        <taxon>Agaricomycotina</taxon>
        <taxon>Agaricomycetes</taxon>
        <taxon>Agaricomycetidae</taxon>
        <taxon>Agaricales</taxon>
        <taxon>Agaricineae</taxon>
        <taxon>Psathyrellaceae</taxon>
        <taxon>Coprinellus</taxon>
    </lineage>
</organism>
<dbReference type="GO" id="GO:0005524">
    <property type="term" value="F:ATP binding"/>
    <property type="evidence" value="ECO:0007669"/>
    <property type="project" value="InterPro"/>
</dbReference>
<evidence type="ECO:0000313" key="2">
    <source>
        <dbReference type="EMBL" id="TEB34689.1"/>
    </source>
</evidence>
<dbReference type="SUPFAM" id="SSF56112">
    <property type="entry name" value="Protein kinase-like (PK-like)"/>
    <property type="match status" value="1"/>
</dbReference>
<dbReference type="InterPro" id="IPR050167">
    <property type="entry name" value="Ser_Thr_protein_kinase"/>
</dbReference>
<sequence>MQRLVQRVYDTVRRPFAALRILKDQISAFLQPFYPTITTASVSSTPIQGQVDELYQASRAAQGGTGGTIDSKSADLFSTSHSEASSFLTKFASILAKPVSFKRYRIARNGSQAMDRRGALVKTMINEVIILSSLSNAGIVPFEGLYRADGTWERTYLAHAFDTTVREFLSARPDAERKRLMKDVADGLAYLHDDGVVYGGLSGATVLVDANTGRAHLSEFSQAILEGIHPTSTSYIQSMMEPASMVWLAPERLGGLFEDRCAGPTRASDVYALGCFAYLIFTGKDPFEELTNGPSNMVIFEIVSAVCNDNRRPTRPGTGDDAFVRYGLTDVIWVTILEACWVRDPHSQPDAAELARRLLGLGAVTDAGNV</sequence>
<gene>
    <name evidence="2" type="ORF">FA13DRAFT_1811940</name>
</gene>
<dbReference type="PANTHER" id="PTHR23257">
    <property type="entry name" value="SERINE-THREONINE PROTEIN KINASE"/>
    <property type="match status" value="1"/>
</dbReference>
<dbReference type="Proteomes" id="UP000298030">
    <property type="component" value="Unassembled WGS sequence"/>
</dbReference>
<name>A0A4Y7TMD1_COPMI</name>
<keyword evidence="2" id="KW-0418">Kinase</keyword>
<dbReference type="GO" id="GO:0005737">
    <property type="term" value="C:cytoplasm"/>
    <property type="evidence" value="ECO:0007669"/>
    <property type="project" value="TreeGrafter"/>
</dbReference>
<keyword evidence="3" id="KW-1185">Reference proteome</keyword>
<dbReference type="STRING" id="71717.A0A4Y7TMD1"/>